<dbReference type="GO" id="GO:0008933">
    <property type="term" value="F:peptidoglycan lytic transglycosylase activity"/>
    <property type="evidence" value="ECO:0007669"/>
    <property type="project" value="InterPro"/>
</dbReference>
<dbReference type="GO" id="GO:0000270">
    <property type="term" value="P:peptidoglycan metabolic process"/>
    <property type="evidence" value="ECO:0007669"/>
    <property type="project" value="InterPro"/>
</dbReference>
<name>A0A154WH68_9PROT</name>
<accession>A0A154WH68</accession>
<dbReference type="Gene3D" id="1.10.530.10">
    <property type="match status" value="1"/>
</dbReference>
<dbReference type="EMBL" id="LPXN01000001">
    <property type="protein sequence ID" value="KZD12857.1"/>
    <property type="molecule type" value="Genomic_DNA"/>
</dbReference>
<comment type="caution">
    <text evidence="5">The sequence shown here is derived from an EMBL/GenBank/DDBJ whole genome shotgun (WGS) entry which is preliminary data.</text>
</comment>
<dbReference type="AlphaFoldDB" id="A0A154WH68"/>
<dbReference type="GO" id="GO:0042597">
    <property type="term" value="C:periplasmic space"/>
    <property type="evidence" value="ECO:0007669"/>
    <property type="project" value="InterPro"/>
</dbReference>
<dbReference type="SUPFAM" id="SSF53955">
    <property type="entry name" value="Lysozyme-like"/>
    <property type="match status" value="1"/>
</dbReference>
<dbReference type="Proteomes" id="UP000076400">
    <property type="component" value="Unassembled WGS sequence"/>
</dbReference>
<comment type="similarity">
    <text evidence="1">Belongs to the transglycosylase Slt family.</text>
</comment>
<dbReference type="STRING" id="580166.AUP43_00520"/>
<dbReference type="SUPFAM" id="SSF48435">
    <property type="entry name" value="Bacterial muramidases"/>
    <property type="match status" value="1"/>
</dbReference>
<dbReference type="InterPro" id="IPR023346">
    <property type="entry name" value="Lysozyme-like_dom_sf"/>
</dbReference>
<dbReference type="Pfam" id="PF01464">
    <property type="entry name" value="SLT"/>
    <property type="match status" value="1"/>
</dbReference>
<dbReference type="GO" id="GO:0004553">
    <property type="term" value="F:hydrolase activity, hydrolyzing O-glycosyl compounds"/>
    <property type="evidence" value="ECO:0007669"/>
    <property type="project" value="InterPro"/>
</dbReference>
<dbReference type="PANTHER" id="PTHR37423">
    <property type="entry name" value="SOLUBLE LYTIC MUREIN TRANSGLYCOSYLASE-RELATED"/>
    <property type="match status" value="1"/>
</dbReference>
<proteinExistence type="inferred from homology"/>
<dbReference type="PROSITE" id="PS00922">
    <property type="entry name" value="TRANSGLYCOSYLASE"/>
    <property type="match status" value="1"/>
</dbReference>
<dbReference type="InterPro" id="IPR008258">
    <property type="entry name" value="Transglycosylase_SLT_dom_1"/>
</dbReference>
<keyword evidence="3" id="KW-0732">Signal</keyword>
<comment type="similarity">
    <text evidence="2">Belongs to the virb1 family.</text>
</comment>
<evidence type="ECO:0000256" key="3">
    <source>
        <dbReference type="ARBA" id="ARBA00022729"/>
    </source>
</evidence>
<dbReference type="Gene3D" id="1.25.20.10">
    <property type="entry name" value="Bacterial muramidases"/>
    <property type="match status" value="1"/>
</dbReference>
<keyword evidence="6" id="KW-1185">Reference proteome</keyword>
<evidence type="ECO:0000313" key="6">
    <source>
        <dbReference type="Proteomes" id="UP000076400"/>
    </source>
</evidence>
<organism evidence="5 6">
    <name type="scientific">Oceanibaculum pacificum</name>
    <dbReference type="NCBI Taxonomy" id="580166"/>
    <lineage>
        <taxon>Bacteria</taxon>
        <taxon>Pseudomonadati</taxon>
        <taxon>Pseudomonadota</taxon>
        <taxon>Alphaproteobacteria</taxon>
        <taxon>Rhodospirillales</taxon>
        <taxon>Oceanibaculaceae</taxon>
        <taxon>Oceanibaculum</taxon>
    </lineage>
</organism>
<dbReference type="InterPro" id="IPR008939">
    <property type="entry name" value="Lytic_TGlycosylase_superhlx_U"/>
</dbReference>
<dbReference type="InterPro" id="IPR000189">
    <property type="entry name" value="Transglyc_AS"/>
</dbReference>
<dbReference type="OrthoDB" id="9815002at2"/>
<dbReference type="GO" id="GO:0016020">
    <property type="term" value="C:membrane"/>
    <property type="evidence" value="ECO:0007669"/>
    <property type="project" value="InterPro"/>
</dbReference>
<evidence type="ECO:0000313" key="5">
    <source>
        <dbReference type="EMBL" id="KZD12857.1"/>
    </source>
</evidence>
<dbReference type="RefSeq" id="WP_067551097.1">
    <property type="nucleotide sequence ID" value="NZ_LPXN01000001.1"/>
</dbReference>
<evidence type="ECO:0000256" key="1">
    <source>
        <dbReference type="ARBA" id="ARBA00007734"/>
    </source>
</evidence>
<feature type="domain" description="Transglycosylase SLT" evidence="4">
    <location>
        <begin position="424"/>
        <end position="531"/>
    </location>
</feature>
<gene>
    <name evidence="5" type="ORF">AUP43_00520</name>
</gene>
<reference evidence="5 6" key="1">
    <citation type="submission" date="2015-12" db="EMBL/GenBank/DDBJ databases">
        <title>Genome sequence of Oceanibaculum pacificum MCCC 1A02656.</title>
        <authorList>
            <person name="Lu L."/>
            <person name="Lai Q."/>
            <person name="Shao Z."/>
            <person name="Qian P."/>
        </authorList>
    </citation>
    <scope>NUCLEOTIDE SEQUENCE [LARGE SCALE GENOMIC DNA]</scope>
    <source>
        <strain evidence="5 6">MCCC 1A02656</strain>
    </source>
</reference>
<sequence length="600" mass="66168">MAASISITAHAADTISIETAFLSPGAIDKVPPQRAQSLPAVLGQSDVLLYRRIFSLQELGQWAAADREIAKLKNKVLMGHVLYQRYMHPTAYRSSYEELRRWMEAYADHPEAVRVYGLAVKRKPAGAAAPVEPVAGFLAGNGEEASAVFDRINVNARAAALTRNKSAADDFRRISELVRKGQPTAALKLLDGELKAKAGPLAFAVAQGEVAAGYYLAGDNEQALTLAREALRRTDEEGTMAAWIGGLSAWRLNKHDEASRLFERVAMDSSNSGWTVSAGAYWASRAHLVSRRPAEATRWLARAATFPTTFYGLLARRALGVETPVNWTEPTLSEADIRNFLAMPNARRALALVQLDMIDMAELELRKLYPKLDSSQGPALLAMAGRASMAGLAMRLASRLQTESGERYTIGLFPMPHWEPPEGFTVDRALLFSIMRQESGFDARAKSGSGAHGLMQLMPQTARFIATDAEYTGDRSDLLDPKLNLTLGQRYVQHLLDHAPFNGNLFLVVSSYNAGPGNVGRWLKEVDHRDDPLLFIESMPSRETRMFVERVVANFWTYRMRLGQPSPSLEQVASGQWPMYESFETLKDNAAQAQPASLSR</sequence>
<evidence type="ECO:0000256" key="2">
    <source>
        <dbReference type="ARBA" id="ARBA00009387"/>
    </source>
</evidence>
<evidence type="ECO:0000259" key="4">
    <source>
        <dbReference type="Pfam" id="PF01464"/>
    </source>
</evidence>
<dbReference type="PANTHER" id="PTHR37423:SF2">
    <property type="entry name" value="MEMBRANE-BOUND LYTIC MUREIN TRANSGLYCOSYLASE C"/>
    <property type="match status" value="1"/>
</dbReference>
<protein>
    <recommendedName>
        <fullName evidence="4">Transglycosylase SLT domain-containing protein</fullName>
    </recommendedName>
</protein>
<dbReference type="CDD" id="cd13401">
    <property type="entry name" value="Slt70-like"/>
    <property type="match status" value="1"/>
</dbReference>